<sequence>MDFNQDVDAFVAQLARSNRDIKLARENFLDFIHHWKTLSERKFGGLVIIELLPESLGFTGSILGKGFGISISPIITGQANTIEAVVTVPSLSQEQVEIGRFQMDRDGNLIGDDHPDAGNPFESEVSGRIFTAVLKAALESSVAVKG</sequence>
<dbReference type="RefSeq" id="WP_053480307.1">
    <property type="nucleotide sequence ID" value="NZ_JTHM01000033.1"/>
</dbReference>
<keyword evidence="2" id="KW-1185">Reference proteome</keyword>
<proteinExistence type="predicted"/>
<reference evidence="1 2" key="2">
    <citation type="submission" date="2015-09" db="EMBL/GenBank/DDBJ databases">
        <title>Genome analysis of Pseudomonas syringae pv. porri LMG.</title>
        <authorList>
            <person name="Rombouts S."/>
        </authorList>
    </citation>
    <scope>NUCLEOTIDE SEQUENCE [LARGE SCALE GENOMIC DNA]</scope>
    <source>
        <strain evidence="1 2">LMG 28496</strain>
    </source>
</reference>
<dbReference type="EMBL" id="JUEU01000211">
    <property type="protein sequence ID" value="KOP55341.1"/>
    <property type="molecule type" value="Genomic_DNA"/>
</dbReference>
<reference evidence="1 2" key="1">
    <citation type="submission" date="2014-12" db="EMBL/GenBank/DDBJ databases">
        <authorList>
            <person name="Baeyen S."/>
        </authorList>
    </citation>
    <scope>NUCLEOTIDE SEQUENCE [LARGE SCALE GENOMIC DNA]</scope>
    <source>
        <strain evidence="1 2">LMG 28496</strain>
    </source>
</reference>
<dbReference type="Proteomes" id="UP000037201">
    <property type="component" value="Unassembled WGS sequence"/>
</dbReference>
<gene>
    <name evidence="1" type="ORF">OX90_18575</name>
</gene>
<accession>A0ABR5JL63</accession>
<protein>
    <submittedName>
        <fullName evidence="1">Uncharacterized protein</fullName>
    </submittedName>
</protein>
<comment type="caution">
    <text evidence="1">The sequence shown here is derived from an EMBL/GenBank/DDBJ whole genome shotgun (WGS) entry which is preliminary data.</text>
</comment>
<name>A0ABR5JL63_9PSED</name>
<organism evidence="1 2">
    <name type="scientific">Pseudomonas coronafaciens pv. porri</name>
    <dbReference type="NCBI Taxonomy" id="83964"/>
    <lineage>
        <taxon>Bacteria</taxon>
        <taxon>Pseudomonadati</taxon>
        <taxon>Pseudomonadota</taxon>
        <taxon>Gammaproteobacteria</taxon>
        <taxon>Pseudomonadales</taxon>
        <taxon>Pseudomonadaceae</taxon>
        <taxon>Pseudomonas</taxon>
        <taxon>Pseudomonas coronafaciens</taxon>
    </lineage>
</organism>
<evidence type="ECO:0000313" key="2">
    <source>
        <dbReference type="Proteomes" id="UP000037201"/>
    </source>
</evidence>
<evidence type="ECO:0000313" key="1">
    <source>
        <dbReference type="EMBL" id="KOP55341.1"/>
    </source>
</evidence>